<evidence type="ECO:0000313" key="2">
    <source>
        <dbReference type="Proteomes" id="UP001634393"/>
    </source>
</evidence>
<keyword evidence="2" id="KW-1185">Reference proteome</keyword>
<dbReference type="EMBL" id="JBJXBP010000003">
    <property type="protein sequence ID" value="KAL3839739.1"/>
    <property type="molecule type" value="Genomic_DNA"/>
</dbReference>
<protein>
    <submittedName>
        <fullName evidence="1">Uncharacterized protein</fullName>
    </submittedName>
</protein>
<sequence length="32" mass="4191">MKFLCKFRNNIKEYRAYYPFFDIYIKRRSFEC</sequence>
<gene>
    <name evidence="1" type="ORF">ACJIZ3_024330</name>
</gene>
<comment type="caution">
    <text evidence="1">The sequence shown here is derived from an EMBL/GenBank/DDBJ whole genome shotgun (WGS) entry which is preliminary data.</text>
</comment>
<evidence type="ECO:0000313" key="1">
    <source>
        <dbReference type="EMBL" id="KAL3839739.1"/>
    </source>
</evidence>
<name>A0ABD3TRI2_9LAMI</name>
<organism evidence="1 2">
    <name type="scientific">Penstemon smallii</name>
    <dbReference type="NCBI Taxonomy" id="265156"/>
    <lineage>
        <taxon>Eukaryota</taxon>
        <taxon>Viridiplantae</taxon>
        <taxon>Streptophyta</taxon>
        <taxon>Embryophyta</taxon>
        <taxon>Tracheophyta</taxon>
        <taxon>Spermatophyta</taxon>
        <taxon>Magnoliopsida</taxon>
        <taxon>eudicotyledons</taxon>
        <taxon>Gunneridae</taxon>
        <taxon>Pentapetalae</taxon>
        <taxon>asterids</taxon>
        <taxon>lamiids</taxon>
        <taxon>Lamiales</taxon>
        <taxon>Plantaginaceae</taxon>
        <taxon>Cheloneae</taxon>
        <taxon>Penstemon</taxon>
    </lineage>
</organism>
<reference evidence="1 2" key="1">
    <citation type="submission" date="2024-12" db="EMBL/GenBank/DDBJ databases">
        <title>The unique morphological basis and parallel evolutionary history of personate flowers in Penstemon.</title>
        <authorList>
            <person name="Depatie T.H."/>
            <person name="Wessinger C.A."/>
        </authorList>
    </citation>
    <scope>NUCLEOTIDE SEQUENCE [LARGE SCALE GENOMIC DNA]</scope>
    <source>
        <strain evidence="1">WTNN_2</strain>
        <tissue evidence="1">Leaf</tissue>
    </source>
</reference>
<proteinExistence type="predicted"/>
<dbReference type="Proteomes" id="UP001634393">
    <property type="component" value="Unassembled WGS sequence"/>
</dbReference>
<dbReference type="AlphaFoldDB" id="A0ABD3TRI2"/>
<accession>A0ABD3TRI2</accession>